<evidence type="ECO:0000313" key="3">
    <source>
        <dbReference type="Proteomes" id="UP000521868"/>
    </source>
</evidence>
<dbReference type="AlphaFoldDB" id="A0A7X6DI03"/>
<comment type="caution">
    <text evidence="2">The sequence shown here is derived from an EMBL/GenBank/DDBJ whole genome shotgun (WGS) entry which is preliminary data.</text>
</comment>
<keyword evidence="2" id="KW-0406">Ion transport</keyword>
<gene>
    <name evidence="2" type="ORF">RAMLITH_17020</name>
</gene>
<reference evidence="2 3" key="1">
    <citation type="journal article" date="2020" name="Nature">
        <title>Bacterial chemolithoautotrophy via manganese oxidation.</title>
        <authorList>
            <person name="Yu H."/>
            <person name="Leadbetter J.R."/>
        </authorList>
    </citation>
    <scope>NUCLEOTIDE SEQUENCE [LARGE SCALE GENOMIC DNA]</scope>
    <source>
        <strain evidence="2 3">RBP-1</strain>
    </source>
</reference>
<keyword evidence="3" id="KW-1185">Reference proteome</keyword>
<name>A0A7X6DI03_9BURK</name>
<sequence>MAVEHSASDDAAAGDSRSWLVRAWRSRWFWLLWVLAACTLLGLSETLWLWHSWPVRELLDTDVAGGGLP</sequence>
<keyword evidence="1" id="KW-1133">Transmembrane helix</keyword>
<keyword evidence="2" id="KW-0407">Ion channel</keyword>
<proteinExistence type="predicted"/>
<evidence type="ECO:0000256" key="1">
    <source>
        <dbReference type="SAM" id="Phobius"/>
    </source>
</evidence>
<dbReference type="EMBL" id="VTOX01000006">
    <property type="protein sequence ID" value="NKE67529.1"/>
    <property type="molecule type" value="Genomic_DNA"/>
</dbReference>
<protein>
    <submittedName>
        <fullName evidence="2">Amiloride-sensitive sodium channel family protein</fullName>
    </submittedName>
</protein>
<dbReference type="GO" id="GO:0034220">
    <property type="term" value="P:monoatomic ion transmembrane transport"/>
    <property type="evidence" value="ECO:0007669"/>
    <property type="project" value="UniProtKB-KW"/>
</dbReference>
<dbReference type="RefSeq" id="WP_168108647.1">
    <property type="nucleotide sequence ID" value="NZ_VTOX01000006.1"/>
</dbReference>
<organism evidence="2 3">
    <name type="scientific">Ramlibacter lithotrophicus</name>
    <dbReference type="NCBI Taxonomy" id="2606681"/>
    <lineage>
        <taxon>Bacteria</taxon>
        <taxon>Pseudomonadati</taxon>
        <taxon>Pseudomonadota</taxon>
        <taxon>Betaproteobacteria</taxon>
        <taxon>Burkholderiales</taxon>
        <taxon>Comamonadaceae</taxon>
        <taxon>Ramlibacter</taxon>
    </lineage>
</organism>
<feature type="transmembrane region" description="Helical" evidence="1">
    <location>
        <begin position="28"/>
        <end position="50"/>
    </location>
</feature>
<keyword evidence="1" id="KW-0812">Transmembrane</keyword>
<evidence type="ECO:0000313" key="2">
    <source>
        <dbReference type="EMBL" id="NKE67529.1"/>
    </source>
</evidence>
<dbReference type="Proteomes" id="UP000521868">
    <property type="component" value="Unassembled WGS sequence"/>
</dbReference>
<keyword evidence="1" id="KW-0472">Membrane</keyword>
<keyword evidence="2" id="KW-0813">Transport</keyword>
<accession>A0A7X6DI03</accession>